<evidence type="ECO:0000256" key="2">
    <source>
        <dbReference type="ARBA" id="ARBA00008016"/>
    </source>
</evidence>
<dbReference type="Pfam" id="PF02463">
    <property type="entry name" value="SMC_N"/>
    <property type="match status" value="1"/>
</dbReference>
<accession>A0ABZ2K5N1</accession>
<comment type="function">
    <text evidence="9 10">The RecF protein is involved in DNA metabolism; it is required for DNA replication and normal SOS inducibility. RecF binds preferentially to single-stranded, linear DNA. It also seems to bind ATP.</text>
</comment>
<comment type="subcellular location">
    <subcellularLocation>
        <location evidence="1 9 10">Cytoplasm</location>
    </subcellularLocation>
</comment>
<keyword evidence="6 9" id="KW-0547">Nucleotide-binding</keyword>
<dbReference type="Proteomes" id="UP001379533">
    <property type="component" value="Chromosome"/>
</dbReference>
<dbReference type="PROSITE" id="PS00618">
    <property type="entry name" value="RECF_2"/>
    <property type="match status" value="1"/>
</dbReference>
<evidence type="ECO:0000259" key="11">
    <source>
        <dbReference type="Pfam" id="PF02463"/>
    </source>
</evidence>
<dbReference type="Gene3D" id="1.20.1050.90">
    <property type="entry name" value="RecF/RecN/SMC, N-terminal domain"/>
    <property type="match status" value="1"/>
</dbReference>
<evidence type="ECO:0000313" key="13">
    <source>
        <dbReference type="Proteomes" id="UP001379533"/>
    </source>
</evidence>
<keyword evidence="13" id="KW-1185">Reference proteome</keyword>
<dbReference type="PROSITE" id="PS50007">
    <property type="entry name" value="PIPLC_X_DOMAIN"/>
    <property type="match status" value="1"/>
</dbReference>
<name>A0ABZ2K5N1_9BACT</name>
<gene>
    <name evidence="9 12" type="primary">recF</name>
    <name evidence="12" type="ORF">LZC95_47090</name>
</gene>
<evidence type="ECO:0000256" key="10">
    <source>
        <dbReference type="RuleBase" id="RU000578"/>
    </source>
</evidence>
<dbReference type="InterPro" id="IPR027417">
    <property type="entry name" value="P-loop_NTPase"/>
</dbReference>
<evidence type="ECO:0000256" key="8">
    <source>
        <dbReference type="ARBA" id="ARBA00023125"/>
    </source>
</evidence>
<reference evidence="12 13" key="1">
    <citation type="submission" date="2021-12" db="EMBL/GenBank/DDBJ databases">
        <title>Discovery of the Pendulisporaceae a myxobacterial family with distinct sporulation behavior and unique specialized metabolism.</title>
        <authorList>
            <person name="Garcia R."/>
            <person name="Popoff A."/>
            <person name="Bader C.D."/>
            <person name="Loehr J."/>
            <person name="Walesch S."/>
            <person name="Walt C."/>
            <person name="Boldt J."/>
            <person name="Bunk B."/>
            <person name="Haeckl F.J.F.P.J."/>
            <person name="Gunesch A.P."/>
            <person name="Birkelbach J."/>
            <person name="Nuebel U."/>
            <person name="Pietschmann T."/>
            <person name="Bach T."/>
            <person name="Mueller R."/>
        </authorList>
    </citation>
    <scope>NUCLEOTIDE SEQUENCE [LARGE SCALE GENOMIC DNA]</scope>
    <source>
        <strain evidence="12 13">MSr12523</strain>
    </source>
</reference>
<dbReference type="InterPro" id="IPR001238">
    <property type="entry name" value="DNA-binding_RecF"/>
</dbReference>
<evidence type="ECO:0000256" key="5">
    <source>
        <dbReference type="ARBA" id="ARBA00022705"/>
    </source>
</evidence>
<dbReference type="Gene3D" id="3.40.50.300">
    <property type="entry name" value="P-loop containing nucleotide triphosphate hydrolases"/>
    <property type="match status" value="1"/>
</dbReference>
<keyword evidence="9 10" id="KW-0234">DNA repair</keyword>
<evidence type="ECO:0000256" key="9">
    <source>
        <dbReference type="HAMAP-Rule" id="MF_00365"/>
    </source>
</evidence>
<keyword evidence="7 9" id="KW-0067">ATP-binding</keyword>
<comment type="similarity">
    <text evidence="2 9 10">Belongs to the RecF family.</text>
</comment>
<protein>
    <recommendedName>
        <fullName evidence="3 9">DNA replication and repair protein RecF</fullName>
    </recommendedName>
</protein>
<evidence type="ECO:0000256" key="6">
    <source>
        <dbReference type="ARBA" id="ARBA00022741"/>
    </source>
</evidence>
<evidence type="ECO:0000256" key="3">
    <source>
        <dbReference type="ARBA" id="ARBA00020170"/>
    </source>
</evidence>
<dbReference type="RefSeq" id="WP_394844609.1">
    <property type="nucleotide sequence ID" value="NZ_CP089982.1"/>
</dbReference>
<evidence type="ECO:0000256" key="7">
    <source>
        <dbReference type="ARBA" id="ARBA00022840"/>
    </source>
</evidence>
<dbReference type="SUPFAM" id="SSF52540">
    <property type="entry name" value="P-loop containing nucleoside triphosphate hydrolases"/>
    <property type="match status" value="1"/>
</dbReference>
<dbReference type="EMBL" id="CP089982">
    <property type="protein sequence ID" value="WXA94005.1"/>
    <property type="molecule type" value="Genomic_DNA"/>
</dbReference>
<dbReference type="PANTHER" id="PTHR32182:SF0">
    <property type="entry name" value="DNA REPLICATION AND REPAIR PROTEIN RECF"/>
    <property type="match status" value="1"/>
</dbReference>
<keyword evidence="9 10" id="KW-0227">DNA damage</keyword>
<keyword evidence="5 9" id="KW-0235">DNA replication</keyword>
<dbReference type="InterPro" id="IPR042174">
    <property type="entry name" value="RecF_2"/>
</dbReference>
<evidence type="ECO:0000256" key="4">
    <source>
        <dbReference type="ARBA" id="ARBA00022490"/>
    </source>
</evidence>
<dbReference type="InterPro" id="IPR018078">
    <property type="entry name" value="DNA-binding_RecF_CS"/>
</dbReference>
<dbReference type="PANTHER" id="PTHR32182">
    <property type="entry name" value="DNA REPLICATION AND REPAIR PROTEIN RECF"/>
    <property type="match status" value="1"/>
</dbReference>
<dbReference type="InterPro" id="IPR003395">
    <property type="entry name" value="RecF/RecN/SMC_N"/>
</dbReference>
<sequence>MKSLHIEEISVRHFRNLARVDLRPSPRFNVVYGDNGQGKTNLLEAIYLAATSRSFRTVKPGESVEHGADTASVRTVLSEGELRREQTVGLRAGQRLLKIDGKRPATAAEYAIRTPAVLFHPGDLSLSMGAGSERRRLLDRVALYLLPASLGETLSYARAVRERQRALEMRGTEARDLEQWEELVVRHGLAVMAARRLAAADLAASMSIAFTRIAAPDLVLSVEYAPSAPDDAEAYRRELERNRRVDLKRRGASIGPHRDDLALGLQGHRMRGTASQGQHRAVVLALKAAEMDVIGGARGVRPILLLDDVSSELDRERTASLFSFLREQQGQVFLTTTRRELIETEKLPDAATRERLDFAVSKGVISPSDEAS</sequence>
<evidence type="ECO:0000313" key="12">
    <source>
        <dbReference type="EMBL" id="WXA94005.1"/>
    </source>
</evidence>
<proteinExistence type="inferred from homology"/>
<feature type="binding site" evidence="9">
    <location>
        <begin position="33"/>
        <end position="40"/>
    </location>
    <ligand>
        <name>ATP</name>
        <dbReference type="ChEBI" id="CHEBI:30616"/>
    </ligand>
</feature>
<dbReference type="NCBIfam" id="TIGR00611">
    <property type="entry name" value="recf"/>
    <property type="match status" value="1"/>
</dbReference>
<keyword evidence="4 9" id="KW-0963">Cytoplasm</keyword>
<organism evidence="12 13">
    <name type="scientific">Pendulispora brunnea</name>
    <dbReference type="NCBI Taxonomy" id="2905690"/>
    <lineage>
        <taxon>Bacteria</taxon>
        <taxon>Pseudomonadati</taxon>
        <taxon>Myxococcota</taxon>
        <taxon>Myxococcia</taxon>
        <taxon>Myxococcales</taxon>
        <taxon>Sorangiineae</taxon>
        <taxon>Pendulisporaceae</taxon>
        <taxon>Pendulispora</taxon>
    </lineage>
</organism>
<keyword evidence="9 10" id="KW-0742">SOS response</keyword>
<keyword evidence="8 9" id="KW-0238">DNA-binding</keyword>
<feature type="domain" description="RecF/RecN/SMC N-terminal" evidence="11">
    <location>
        <begin position="5"/>
        <end position="344"/>
    </location>
</feature>
<evidence type="ECO:0000256" key="1">
    <source>
        <dbReference type="ARBA" id="ARBA00004496"/>
    </source>
</evidence>
<dbReference type="HAMAP" id="MF_00365">
    <property type="entry name" value="RecF"/>
    <property type="match status" value="1"/>
</dbReference>